<dbReference type="SUPFAM" id="SSF160631">
    <property type="entry name" value="SMI1/KNR4-like"/>
    <property type="match status" value="1"/>
</dbReference>
<dbReference type="Proteomes" id="UP000398217">
    <property type="component" value="Unassembled WGS sequence"/>
</dbReference>
<organism evidence="1 2">
    <name type="scientific">Capnocytophaga felis</name>
    <dbReference type="NCBI Taxonomy" id="2267611"/>
    <lineage>
        <taxon>Bacteria</taxon>
        <taxon>Pseudomonadati</taxon>
        <taxon>Bacteroidota</taxon>
        <taxon>Flavobacteriia</taxon>
        <taxon>Flavobacteriales</taxon>
        <taxon>Flavobacteriaceae</taxon>
        <taxon>Capnocytophaga</taxon>
    </lineage>
</organism>
<evidence type="ECO:0000313" key="1">
    <source>
        <dbReference type="EMBL" id="GET45410.1"/>
    </source>
</evidence>
<evidence type="ECO:0000313" key="2">
    <source>
        <dbReference type="Proteomes" id="UP000398217"/>
    </source>
</evidence>
<reference evidence="2" key="1">
    <citation type="journal article" date="2020" name="Int. J. Syst. Evol. Microbiol.">
        <title>Capnocytophaga felis sp. nov. isolated from the feline oral cavity.</title>
        <authorList>
            <person name="Suzuki M."/>
            <person name="Umeda K."/>
            <person name="Kimura M."/>
            <person name="Imaoka K."/>
            <person name="Morikawa S."/>
            <person name="Maeda K."/>
        </authorList>
    </citation>
    <scope>NUCLEOTIDE SEQUENCE [LARGE SCALE GENOMIC DNA]</scope>
    <source>
        <strain evidence="2">KC07070</strain>
    </source>
</reference>
<dbReference type="AlphaFoldDB" id="A0A5M4B7S0"/>
<name>A0A5M4B7S0_9FLAO</name>
<keyword evidence="2" id="KW-1185">Reference proteome</keyword>
<dbReference type="RefSeq" id="WP_155284083.1">
    <property type="nucleotide sequence ID" value="NZ_BLBC01000005.1"/>
</dbReference>
<accession>A0A5M4B7S0</accession>
<dbReference type="EMBL" id="BLBC01000005">
    <property type="protein sequence ID" value="GET45410.1"/>
    <property type="molecule type" value="Genomic_DNA"/>
</dbReference>
<gene>
    <name evidence="1" type="ORF">RCZ01_07120</name>
</gene>
<dbReference type="OrthoDB" id="8611321at2"/>
<evidence type="ECO:0008006" key="3">
    <source>
        <dbReference type="Google" id="ProtNLM"/>
    </source>
</evidence>
<sequence>MIQDLISHYRNRLNALEDAILIGEISEGATKLNPEIENLVTEEHKNFLKICDGGFFGDVVLWGTSDILESQYRVPENAKNTMYEIGQILYEPVFIDKTTGNVYFDAEKYKDMLNISTDFNDFIQNYIFGDKYRTHILHFQDEDDDWSLFLKENI</sequence>
<dbReference type="InterPro" id="IPR037883">
    <property type="entry name" value="Knr4/Smi1-like_sf"/>
</dbReference>
<comment type="caution">
    <text evidence="1">The sequence shown here is derived from an EMBL/GenBank/DDBJ whole genome shotgun (WGS) entry which is preliminary data.</text>
</comment>
<protein>
    <recommendedName>
        <fullName evidence="3">Knr4/Smi1-like domain-containing protein</fullName>
    </recommendedName>
</protein>
<proteinExistence type="predicted"/>